<dbReference type="EMBL" id="JAAAJA010000300">
    <property type="protein sequence ID" value="KAG0256412.1"/>
    <property type="molecule type" value="Genomic_DNA"/>
</dbReference>
<protein>
    <submittedName>
        <fullName evidence="3">Uncharacterized protein</fullName>
    </submittedName>
</protein>
<keyword evidence="1" id="KW-0175">Coiled coil</keyword>
<feature type="region of interest" description="Disordered" evidence="2">
    <location>
        <begin position="1"/>
        <end position="26"/>
    </location>
</feature>
<evidence type="ECO:0000256" key="2">
    <source>
        <dbReference type="SAM" id="MobiDB-lite"/>
    </source>
</evidence>
<feature type="compositionally biased region" description="Basic and acidic residues" evidence="2">
    <location>
        <begin position="152"/>
        <end position="167"/>
    </location>
</feature>
<feature type="coiled-coil region" evidence="1">
    <location>
        <begin position="482"/>
        <end position="509"/>
    </location>
</feature>
<accession>A0A9P6PZI2</accession>
<dbReference type="AlphaFoldDB" id="A0A9P6PZI2"/>
<comment type="caution">
    <text evidence="3">The sequence shown here is derived from an EMBL/GenBank/DDBJ whole genome shotgun (WGS) entry which is preliminary data.</text>
</comment>
<keyword evidence="4" id="KW-1185">Reference proteome</keyword>
<feature type="region of interest" description="Disordered" evidence="2">
    <location>
        <begin position="351"/>
        <end position="378"/>
    </location>
</feature>
<dbReference type="OrthoDB" id="2420755at2759"/>
<evidence type="ECO:0000256" key="1">
    <source>
        <dbReference type="SAM" id="Coils"/>
    </source>
</evidence>
<feature type="region of interest" description="Disordered" evidence="2">
    <location>
        <begin position="209"/>
        <end position="264"/>
    </location>
</feature>
<proteinExistence type="predicted"/>
<reference evidence="3" key="1">
    <citation type="journal article" date="2020" name="Fungal Divers.">
        <title>Resolving the Mortierellaceae phylogeny through synthesis of multi-gene phylogenetics and phylogenomics.</title>
        <authorList>
            <person name="Vandepol N."/>
            <person name="Liber J."/>
            <person name="Desiro A."/>
            <person name="Na H."/>
            <person name="Kennedy M."/>
            <person name="Barry K."/>
            <person name="Grigoriev I.V."/>
            <person name="Miller A.N."/>
            <person name="O'Donnell K."/>
            <person name="Stajich J.E."/>
            <person name="Bonito G."/>
        </authorList>
    </citation>
    <scope>NUCLEOTIDE SEQUENCE</scope>
    <source>
        <strain evidence="3">KOD948</strain>
    </source>
</reference>
<dbReference type="Proteomes" id="UP000726737">
    <property type="component" value="Unassembled WGS sequence"/>
</dbReference>
<feature type="region of interest" description="Disordered" evidence="2">
    <location>
        <begin position="284"/>
        <end position="330"/>
    </location>
</feature>
<feature type="compositionally biased region" description="Low complexity" evidence="2">
    <location>
        <begin position="747"/>
        <end position="769"/>
    </location>
</feature>
<name>A0A9P6PZI2_9FUNG</name>
<sequence length="777" mass="84681">MLSRLQTVPALPPVPESRSPEPSDGKLELGVQRVAARIQILELQLEKQMTIEDFMILRLPERAKATLIRLQFYLQLFRMIRDFQNLDDMLEYTNSAIEVLEFSIRKQGLKPSPYDLVSGMTTNVTPKSTTTTPTSYFFPSSSEYSRPVLPSIKKEADSGEKRKRELSPPKIASAECRVQGSIVASHNVFSADQQRSKTTLVDTAQLHTTSTSHRVSSPLAWREKKESSSSCDLDIPAPRPADSASTFFQDAPGPEKHIAQPSTVLPPLPTSAVVSSNATIYSPRPTTETILPSLKDSATPTTVSVSTTPSTSTSTSITNTTSHSAPTAITPVSNTVTDTARMHAISTLAASTTTTQAPTHESRPSIPAVPVSTSTTVMPTTEPATTSAMSILTPVISAPILTTAVSKPKVDSLVVATRATKHDTERDISASQASVLWTISPTIINNQVGINKKQQEGSKGQEQHRSEARLVHGAGANTALTNVLVHERMEEMTAQIKQLQAQITAQAKAQQERVAVQAEVLQKYMEAHTKAMQDHAEVQSKAQEAQQMERIMFSDAFSSSNNLLDKIIMKIDAWTESNQKQNAVLHESHSQNAAHLERQTTQLQVQELEQKLKFEKMHRELETRLKKEAEEDGAMYRSQLQEQRVQSLERDLEQRRLEAELMIVKARKQVLEAKMQLAEAQVERAQAKERVAQADAEKLGLLNVILAMEAQGYSPSGFAKPSKVQPVTPASSTVSVTAVIPVASASPAAATSPSDTATNAASTVVTSAAGSHEPRSL</sequence>
<organism evidence="3 4">
    <name type="scientific">Mortierella polycephala</name>
    <dbReference type="NCBI Taxonomy" id="41804"/>
    <lineage>
        <taxon>Eukaryota</taxon>
        <taxon>Fungi</taxon>
        <taxon>Fungi incertae sedis</taxon>
        <taxon>Mucoromycota</taxon>
        <taxon>Mortierellomycotina</taxon>
        <taxon>Mortierellomycetes</taxon>
        <taxon>Mortierellales</taxon>
        <taxon>Mortierellaceae</taxon>
        <taxon>Mortierella</taxon>
    </lineage>
</organism>
<evidence type="ECO:0000313" key="4">
    <source>
        <dbReference type="Proteomes" id="UP000726737"/>
    </source>
</evidence>
<feature type="region of interest" description="Disordered" evidence="2">
    <location>
        <begin position="747"/>
        <end position="777"/>
    </location>
</feature>
<feature type="region of interest" description="Disordered" evidence="2">
    <location>
        <begin position="148"/>
        <end position="171"/>
    </location>
</feature>
<feature type="coiled-coil region" evidence="1">
    <location>
        <begin position="611"/>
        <end position="697"/>
    </location>
</feature>
<feature type="compositionally biased region" description="Low complexity" evidence="2">
    <location>
        <begin position="297"/>
        <end position="325"/>
    </location>
</feature>
<evidence type="ECO:0000313" key="3">
    <source>
        <dbReference type="EMBL" id="KAG0256412.1"/>
    </source>
</evidence>
<gene>
    <name evidence="3" type="ORF">BG011_004578</name>
</gene>